<keyword evidence="2" id="KW-1185">Reference proteome</keyword>
<evidence type="ECO:0000313" key="1">
    <source>
        <dbReference type="EMBL" id="KAJ4712855.1"/>
    </source>
</evidence>
<name>A0ACC1XN63_MELAZ</name>
<sequence>MRRTPLSHPLDPLTIQEVNHVRNILSSHALFKNAASYAFHSMTLEEPEKSHVLNWKKGDPLLPRKASVVARVNDISYVLSVELSAEEVAVHKTDSISGYPTMTIEDMTSATWAPLSDAEFNRTIIERGVDLKDLACLPISLGWYGKKEENRRLIKVQCYSMKDTANFYMRPIEGLTVLLDMDTKQVIEITDKGKNIPIAKAANTDYRYAAQGVQQRMKLDPDTGEMRNVMYKGFPSELFVPYMDPTDAWYFKTYMDAGEYGFGLQAMPLDPLNDCPRNAHYMDGVFVAADGTPYVRSGMICVFERYAGDIGWRHSESPITGMEIREVRPKVTLVARMAASVANYDYIVDWEFQTDGLIRVKVGLSGILMVKGTQYENMNQIKDEHENLFGTLLSENIIGVVHDHYITFYLDMDVDDSDNSFVKVNIKRQETSPGESPRKSYLKAVRNVAKTEKDAQIKLKLYDPAEFHVINPSKKTRVGNPVGYKVVPAGTAASLLDPEDPPQRRGAFTNNQIWVTPYNKSEQWAGGLFVYQSKGDDTLAVWSERDRPIENKDIVLWYTLGFHHIPCQEDFPIMPTVSSSFDLKPVNFFESNPILRIPPNDEKDLPVCRAAASA</sequence>
<dbReference type="EMBL" id="CM051401">
    <property type="protein sequence ID" value="KAJ4712855.1"/>
    <property type="molecule type" value="Genomic_DNA"/>
</dbReference>
<evidence type="ECO:0000313" key="2">
    <source>
        <dbReference type="Proteomes" id="UP001164539"/>
    </source>
</evidence>
<protein>
    <submittedName>
        <fullName evidence="1">Amine oxidase</fullName>
    </submittedName>
</protein>
<comment type="caution">
    <text evidence="1">The sequence shown here is derived from an EMBL/GenBank/DDBJ whole genome shotgun (WGS) entry which is preliminary data.</text>
</comment>
<dbReference type="Proteomes" id="UP001164539">
    <property type="component" value="Chromosome 8"/>
</dbReference>
<reference evidence="1 2" key="1">
    <citation type="journal article" date="2023" name="Science">
        <title>Complex scaffold remodeling in plant triterpene biosynthesis.</title>
        <authorList>
            <person name="De La Pena R."/>
            <person name="Hodgson H."/>
            <person name="Liu J.C."/>
            <person name="Stephenson M.J."/>
            <person name="Martin A.C."/>
            <person name="Owen C."/>
            <person name="Harkess A."/>
            <person name="Leebens-Mack J."/>
            <person name="Jimenez L.E."/>
            <person name="Osbourn A."/>
            <person name="Sattely E.S."/>
        </authorList>
    </citation>
    <scope>NUCLEOTIDE SEQUENCE [LARGE SCALE GENOMIC DNA]</scope>
    <source>
        <strain evidence="2">cv. JPN11</strain>
        <tissue evidence="1">Leaf</tissue>
    </source>
</reference>
<proteinExistence type="predicted"/>
<gene>
    <name evidence="1" type="ORF">OWV82_015024</name>
</gene>
<accession>A0ACC1XN63</accession>
<organism evidence="1 2">
    <name type="scientific">Melia azedarach</name>
    <name type="common">Chinaberry tree</name>
    <dbReference type="NCBI Taxonomy" id="155640"/>
    <lineage>
        <taxon>Eukaryota</taxon>
        <taxon>Viridiplantae</taxon>
        <taxon>Streptophyta</taxon>
        <taxon>Embryophyta</taxon>
        <taxon>Tracheophyta</taxon>
        <taxon>Spermatophyta</taxon>
        <taxon>Magnoliopsida</taxon>
        <taxon>eudicotyledons</taxon>
        <taxon>Gunneridae</taxon>
        <taxon>Pentapetalae</taxon>
        <taxon>rosids</taxon>
        <taxon>malvids</taxon>
        <taxon>Sapindales</taxon>
        <taxon>Meliaceae</taxon>
        <taxon>Melia</taxon>
    </lineage>
</organism>